<accession>A0AAF0Y7B5</accession>
<organism evidence="2 3">
    <name type="scientific">Vanrija pseudolonga</name>
    <dbReference type="NCBI Taxonomy" id="143232"/>
    <lineage>
        <taxon>Eukaryota</taxon>
        <taxon>Fungi</taxon>
        <taxon>Dikarya</taxon>
        <taxon>Basidiomycota</taxon>
        <taxon>Agaricomycotina</taxon>
        <taxon>Tremellomycetes</taxon>
        <taxon>Trichosporonales</taxon>
        <taxon>Trichosporonaceae</taxon>
        <taxon>Vanrija</taxon>
    </lineage>
</organism>
<feature type="region of interest" description="Disordered" evidence="1">
    <location>
        <begin position="65"/>
        <end position="199"/>
    </location>
</feature>
<dbReference type="AlphaFoldDB" id="A0AAF0Y7B5"/>
<feature type="compositionally biased region" description="Low complexity" evidence="1">
    <location>
        <begin position="132"/>
        <end position="143"/>
    </location>
</feature>
<name>A0AAF0Y7B5_9TREE</name>
<evidence type="ECO:0000256" key="1">
    <source>
        <dbReference type="SAM" id="MobiDB-lite"/>
    </source>
</evidence>
<reference evidence="2" key="1">
    <citation type="submission" date="2023-10" db="EMBL/GenBank/DDBJ databases">
        <authorList>
            <person name="Noh H."/>
        </authorList>
    </citation>
    <scope>NUCLEOTIDE SEQUENCE</scope>
    <source>
        <strain evidence="2">DUCC4014</strain>
    </source>
</reference>
<dbReference type="EMBL" id="CP086716">
    <property type="protein sequence ID" value="WOO81528.1"/>
    <property type="molecule type" value="Genomic_DNA"/>
</dbReference>
<gene>
    <name evidence="2" type="ORF">LOC62_03G005049</name>
</gene>
<sequence length="533" mass="56655">MSTTAAIRAYVPRPSSVPATSPNPPPKRQNFVPRATSTSKNGSPAPVSEEVRRNADAILKLLGALPAPLGSSPTTKEHATPSPRSSPPSFGSFRAYARAQKRKASDSDSESALGLGLGLSTNTPSPSPLAPPATITSSTTSPARPVLKRARTTNGEAGAARAVSPAGHELARVNSSSGSVTPRTSSGFPSHIVSPHRQPRSALRNEITTPRGTGDWTTAQWSSAYNTLGGRAHTLKRYGDAYLSPNTAKEPLRGKVPEDILRGDLYLTDSLCLYLYRNFCEERANGGSVKTKPYQQLIGLRDFVLSRWNDLRSGDKVDEEHKDRVKGMIGLMYLIEAVMDYHMSTTDLRQLNRRGRDLTAVAAAGSTSSTGVPASNSSAHGPSPASSSASPGAVARSPASSTAQQPELTSDMLKLLSSTASTSGSAQKALGASRHHLSLKTLREVFPHTWDRAINSELADDLLPVPGDTLGCARALDIDEPDTFAWPIELGLQNAVAHVAVFGRALVREFAQAADRPWEAVFNEPSSPESRST</sequence>
<proteinExistence type="predicted"/>
<feature type="region of interest" description="Disordered" evidence="1">
    <location>
        <begin position="363"/>
        <end position="408"/>
    </location>
</feature>
<evidence type="ECO:0000313" key="2">
    <source>
        <dbReference type="EMBL" id="WOO81528.1"/>
    </source>
</evidence>
<feature type="compositionally biased region" description="Low complexity" evidence="1">
    <location>
        <begin position="363"/>
        <end position="401"/>
    </location>
</feature>
<evidence type="ECO:0000313" key="3">
    <source>
        <dbReference type="Proteomes" id="UP000827549"/>
    </source>
</evidence>
<dbReference type="GeneID" id="87808280"/>
<feature type="region of interest" description="Disordered" evidence="1">
    <location>
        <begin position="1"/>
        <end position="52"/>
    </location>
</feature>
<dbReference type="RefSeq" id="XP_062627560.1">
    <property type="nucleotide sequence ID" value="XM_062771576.1"/>
</dbReference>
<feature type="compositionally biased region" description="Low complexity" evidence="1">
    <location>
        <begin position="175"/>
        <end position="187"/>
    </location>
</feature>
<dbReference type="Proteomes" id="UP000827549">
    <property type="component" value="Chromosome 3"/>
</dbReference>
<protein>
    <submittedName>
        <fullName evidence="2">Uncharacterized protein</fullName>
    </submittedName>
</protein>
<keyword evidence="3" id="KW-1185">Reference proteome</keyword>
<feature type="compositionally biased region" description="Low complexity" evidence="1">
    <location>
        <begin position="110"/>
        <end position="124"/>
    </location>
</feature>